<gene>
    <name evidence="1" type="ORF">MML48_3g00006305</name>
</gene>
<reference evidence="1" key="1">
    <citation type="submission" date="2022-04" db="EMBL/GenBank/DDBJ databases">
        <title>Chromosome-scale genome assembly of Holotrichia oblita Faldermann.</title>
        <authorList>
            <person name="Rongchong L."/>
        </authorList>
    </citation>
    <scope>NUCLEOTIDE SEQUENCE</scope>
    <source>
        <strain evidence="1">81SQS9</strain>
    </source>
</reference>
<sequence>MSRRLNQPDSLLETRGKIIAMKEQGKTKREIANEVGLSAIRRSGRISCGFWGWMCAAGPGEIVPIAGHFTAEQYRDILEDVLLPTARTFFPESSIYLVQDNSPINTGRPVRDWMENNPDIILIPWPAKSPDLNVIEYLWALMTRNWNEEITNNARTVDNLTRNVCNVWERLRARNYCQRLVNSMTDRLRACIDSNGYYTKY</sequence>
<organism evidence="1 2">
    <name type="scientific">Holotrichia oblita</name>
    <name type="common">Chafer beetle</name>
    <dbReference type="NCBI Taxonomy" id="644536"/>
    <lineage>
        <taxon>Eukaryota</taxon>
        <taxon>Metazoa</taxon>
        <taxon>Ecdysozoa</taxon>
        <taxon>Arthropoda</taxon>
        <taxon>Hexapoda</taxon>
        <taxon>Insecta</taxon>
        <taxon>Pterygota</taxon>
        <taxon>Neoptera</taxon>
        <taxon>Endopterygota</taxon>
        <taxon>Coleoptera</taxon>
        <taxon>Polyphaga</taxon>
        <taxon>Scarabaeiformia</taxon>
        <taxon>Scarabaeidae</taxon>
        <taxon>Melolonthinae</taxon>
        <taxon>Holotrichia</taxon>
    </lineage>
</organism>
<accession>A0ACB9TE58</accession>
<comment type="caution">
    <text evidence="1">The sequence shown here is derived from an EMBL/GenBank/DDBJ whole genome shotgun (WGS) entry which is preliminary data.</text>
</comment>
<evidence type="ECO:0000313" key="1">
    <source>
        <dbReference type="EMBL" id="KAI4465141.1"/>
    </source>
</evidence>
<dbReference type="Proteomes" id="UP001056778">
    <property type="component" value="Chromosome 3"/>
</dbReference>
<name>A0ACB9TE58_HOLOL</name>
<evidence type="ECO:0000313" key="2">
    <source>
        <dbReference type="Proteomes" id="UP001056778"/>
    </source>
</evidence>
<keyword evidence="2" id="KW-1185">Reference proteome</keyword>
<proteinExistence type="predicted"/>
<protein>
    <submittedName>
        <fullName evidence="1">Transposable element-related</fullName>
    </submittedName>
</protein>
<dbReference type="EMBL" id="CM043017">
    <property type="protein sequence ID" value="KAI4465141.1"/>
    <property type="molecule type" value="Genomic_DNA"/>
</dbReference>